<organism evidence="4 5">
    <name type="scientific">Urbifossiella limnaea</name>
    <dbReference type="NCBI Taxonomy" id="2528023"/>
    <lineage>
        <taxon>Bacteria</taxon>
        <taxon>Pseudomonadati</taxon>
        <taxon>Planctomycetota</taxon>
        <taxon>Planctomycetia</taxon>
        <taxon>Gemmatales</taxon>
        <taxon>Gemmataceae</taxon>
        <taxon>Urbifossiella</taxon>
    </lineage>
</organism>
<dbReference type="EMBL" id="CP036273">
    <property type="protein sequence ID" value="QDU18913.1"/>
    <property type="molecule type" value="Genomic_DNA"/>
</dbReference>
<dbReference type="Proteomes" id="UP000319576">
    <property type="component" value="Chromosome"/>
</dbReference>
<protein>
    <submittedName>
        <fullName evidence="4">BON domain protein</fullName>
    </submittedName>
</protein>
<feature type="chain" id="PRO_5021870118" evidence="2">
    <location>
        <begin position="23"/>
        <end position="248"/>
    </location>
</feature>
<keyword evidence="2" id="KW-0732">Signal</keyword>
<name>A0A517XN30_9BACT</name>
<evidence type="ECO:0000256" key="1">
    <source>
        <dbReference type="SAM" id="MobiDB-lite"/>
    </source>
</evidence>
<gene>
    <name evidence="4" type="ORF">ETAA1_08090</name>
</gene>
<feature type="region of interest" description="Disordered" evidence="1">
    <location>
        <begin position="22"/>
        <end position="61"/>
    </location>
</feature>
<keyword evidence="5" id="KW-1185">Reference proteome</keyword>
<evidence type="ECO:0000256" key="2">
    <source>
        <dbReference type="SAM" id="SignalP"/>
    </source>
</evidence>
<dbReference type="KEGG" id="uli:ETAA1_08090"/>
<dbReference type="OrthoDB" id="288061at2"/>
<feature type="domain" description="BON" evidence="3">
    <location>
        <begin position="179"/>
        <end position="248"/>
    </location>
</feature>
<dbReference type="RefSeq" id="WP_145234522.1">
    <property type="nucleotide sequence ID" value="NZ_CP036273.1"/>
</dbReference>
<dbReference type="AlphaFoldDB" id="A0A517XN30"/>
<evidence type="ECO:0000259" key="3">
    <source>
        <dbReference type="PROSITE" id="PS50914"/>
    </source>
</evidence>
<dbReference type="Gene3D" id="3.30.1340.30">
    <property type="match status" value="1"/>
</dbReference>
<evidence type="ECO:0000313" key="4">
    <source>
        <dbReference type="EMBL" id="QDU18913.1"/>
    </source>
</evidence>
<dbReference type="PROSITE" id="PS50914">
    <property type="entry name" value="BON"/>
    <property type="match status" value="1"/>
</dbReference>
<proteinExistence type="predicted"/>
<reference evidence="4 5" key="1">
    <citation type="submission" date="2019-02" db="EMBL/GenBank/DDBJ databases">
        <title>Deep-cultivation of Planctomycetes and their phenomic and genomic characterization uncovers novel biology.</title>
        <authorList>
            <person name="Wiegand S."/>
            <person name="Jogler M."/>
            <person name="Boedeker C."/>
            <person name="Pinto D."/>
            <person name="Vollmers J."/>
            <person name="Rivas-Marin E."/>
            <person name="Kohn T."/>
            <person name="Peeters S.H."/>
            <person name="Heuer A."/>
            <person name="Rast P."/>
            <person name="Oberbeckmann S."/>
            <person name="Bunk B."/>
            <person name="Jeske O."/>
            <person name="Meyerdierks A."/>
            <person name="Storesund J.E."/>
            <person name="Kallscheuer N."/>
            <person name="Luecker S."/>
            <person name="Lage O.M."/>
            <person name="Pohl T."/>
            <person name="Merkel B.J."/>
            <person name="Hornburger P."/>
            <person name="Mueller R.-W."/>
            <person name="Bruemmer F."/>
            <person name="Labrenz M."/>
            <person name="Spormann A.M."/>
            <person name="Op den Camp H."/>
            <person name="Overmann J."/>
            <person name="Amann R."/>
            <person name="Jetten M.S.M."/>
            <person name="Mascher T."/>
            <person name="Medema M.H."/>
            <person name="Devos D.P."/>
            <person name="Kaster A.-K."/>
            <person name="Ovreas L."/>
            <person name="Rohde M."/>
            <person name="Galperin M.Y."/>
            <person name="Jogler C."/>
        </authorList>
    </citation>
    <scope>NUCLEOTIDE SEQUENCE [LARGE SCALE GENOMIC DNA]</scope>
    <source>
        <strain evidence="4 5">ETA_A1</strain>
    </source>
</reference>
<accession>A0A517XN30</accession>
<feature type="region of interest" description="Disordered" evidence="1">
    <location>
        <begin position="136"/>
        <end position="155"/>
    </location>
</feature>
<feature type="signal peptide" evidence="2">
    <location>
        <begin position="1"/>
        <end position="22"/>
    </location>
</feature>
<evidence type="ECO:0000313" key="5">
    <source>
        <dbReference type="Proteomes" id="UP000319576"/>
    </source>
</evidence>
<feature type="compositionally biased region" description="Low complexity" evidence="1">
    <location>
        <begin position="36"/>
        <end position="51"/>
    </location>
</feature>
<sequence precursor="true">MRNLRRLAWAVVLAATASPAAAQMGGNTGNTGGNLGTFQTPTTTGTQATTGTTGGSTGGASTAQTELATVEKAPTISAPSKYGTNSGGVIQSSNFLGPTFANPLYSGALDKVRAGTNPGGFGAVSYGTTTGARAGATTTTGGRAGSGGTFSTDPGGQLVQLPRQIAYTAQLKFAVPQVPAPRLQADLRGMIDRAGLALPAGSVQVQVDGNAVVLRGTVRDGDEARVVEGMVRLTPGVGRVTNELSFPR</sequence>
<dbReference type="InterPro" id="IPR007055">
    <property type="entry name" value="BON_dom"/>
</dbReference>
<feature type="compositionally biased region" description="Gly residues" evidence="1">
    <location>
        <begin position="26"/>
        <end position="35"/>
    </location>
</feature>
<dbReference type="Pfam" id="PF04972">
    <property type="entry name" value="BON"/>
    <property type="match status" value="1"/>
</dbReference>